<proteinExistence type="predicted"/>
<dbReference type="EMBL" id="CM007364">
    <property type="protein sequence ID" value="OIW13187.1"/>
    <property type="molecule type" value="Genomic_DNA"/>
</dbReference>
<evidence type="ECO:0000313" key="3">
    <source>
        <dbReference type="Proteomes" id="UP000188354"/>
    </source>
</evidence>
<sequence length="133" mass="15373">MPDLPTVCQPSIHHNALDRGNPSGSDDWFWYSTTGPYYSPQSDEVSQNKQQSSRQSRVPRKVLYKNKCDKHLNKIIKRISADEHEVEIPAKKYEDKYKQVGGVSSSKGEEVRKKHVRKEMERELETIDAKEGK</sequence>
<feature type="region of interest" description="Disordered" evidence="1">
    <location>
        <begin position="99"/>
        <end position="133"/>
    </location>
</feature>
<dbReference type="STRING" id="3871.A0A1J7IK88"/>
<feature type="region of interest" description="Disordered" evidence="1">
    <location>
        <begin position="1"/>
        <end position="25"/>
    </location>
</feature>
<evidence type="ECO:0000256" key="1">
    <source>
        <dbReference type="SAM" id="MobiDB-lite"/>
    </source>
</evidence>
<reference evidence="2 3" key="1">
    <citation type="journal article" date="2017" name="Plant Biotechnol. J.">
        <title>A comprehensive draft genome sequence for lupin (Lupinus angustifolius), an emerging health food: insights into plant-microbe interactions and legume evolution.</title>
        <authorList>
            <person name="Hane J.K."/>
            <person name="Ming Y."/>
            <person name="Kamphuis L.G."/>
            <person name="Nelson M.N."/>
            <person name="Garg G."/>
            <person name="Atkins C.A."/>
            <person name="Bayer P.E."/>
            <person name="Bravo A."/>
            <person name="Bringans S."/>
            <person name="Cannon S."/>
            <person name="Edwards D."/>
            <person name="Foley R."/>
            <person name="Gao L.L."/>
            <person name="Harrison M.J."/>
            <person name="Huang W."/>
            <person name="Hurgobin B."/>
            <person name="Li S."/>
            <person name="Liu C.W."/>
            <person name="McGrath A."/>
            <person name="Morahan G."/>
            <person name="Murray J."/>
            <person name="Weller J."/>
            <person name="Jian J."/>
            <person name="Singh K.B."/>
        </authorList>
    </citation>
    <scope>NUCLEOTIDE SEQUENCE [LARGE SCALE GENOMIC DNA]</scope>
    <source>
        <strain evidence="3">cv. Tanjil</strain>
        <tissue evidence="2">Whole plant</tissue>
    </source>
</reference>
<gene>
    <name evidence="2" type="ORF">TanjilG_17543</name>
</gene>
<protein>
    <submittedName>
        <fullName evidence="2">Uncharacterized protein</fullName>
    </submittedName>
</protein>
<dbReference type="Proteomes" id="UP000188354">
    <property type="component" value="Chromosome LG04"/>
</dbReference>
<feature type="compositionally biased region" description="Basic and acidic residues" evidence="1">
    <location>
        <begin position="107"/>
        <end position="133"/>
    </location>
</feature>
<organism evidence="2 3">
    <name type="scientific">Lupinus angustifolius</name>
    <name type="common">Narrow-leaved blue lupine</name>
    <dbReference type="NCBI Taxonomy" id="3871"/>
    <lineage>
        <taxon>Eukaryota</taxon>
        <taxon>Viridiplantae</taxon>
        <taxon>Streptophyta</taxon>
        <taxon>Embryophyta</taxon>
        <taxon>Tracheophyta</taxon>
        <taxon>Spermatophyta</taxon>
        <taxon>Magnoliopsida</taxon>
        <taxon>eudicotyledons</taxon>
        <taxon>Gunneridae</taxon>
        <taxon>Pentapetalae</taxon>
        <taxon>rosids</taxon>
        <taxon>fabids</taxon>
        <taxon>Fabales</taxon>
        <taxon>Fabaceae</taxon>
        <taxon>Papilionoideae</taxon>
        <taxon>50 kb inversion clade</taxon>
        <taxon>genistoids sensu lato</taxon>
        <taxon>core genistoids</taxon>
        <taxon>Genisteae</taxon>
        <taxon>Lupinus</taxon>
    </lineage>
</organism>
<accession>A0A1J7IK88</accession>
<evidence type="ECO:0000313" key="2">
    <source>
        <dbReference type="EMBL" id="OIW13187.1"/>
    </source>
</evidence>
<keyword evidence="3" id="KW-1185">Reference proteome</keyword>
<dbReference type="AlphaFoldDB" id="A0A1J7IK88"/>
<name>A0A1J7IK88_LUPAN</name>
<dbReference type="Gramene" id="OIW13187">
    <property type="protein sequence ID" value="OIW13187"/>
    <property type="gene ID" value="TanjilG_17543"/>
</dbReference>
<feature type="compositionally biased region" description="Low complexity" evidence="1">
    <location>
        <begin position="47"/>
        <end position="56"/>
    </location>
</feature>
<feature type="region of interest" description="Disordered" evidence="1">
    <location>
        <begin position="39"/>
        <end position="61"/>
    </location>
</feature>